<dbReference type="EMBL" id="MU150492">
    <property type="protein sequence ID" value="KAF9455913.1"/>
    <property type="molecule type" value="Genomic_DNA"/>
</dbReference>
<protein>
    <submittedName>
        <fullName evidence="2">Uncharacterized protein</fullName>
    </submittedName>
</protein>
<evidence type="ECO:0000313" key="2">
    <source>
        <dbReference type="EMBL" id="KAF9455913.1"/>
    </source>
</evidence>
<keyword evidence="1" id="KW-0812">Transmembrane</keyword>
<evidence type="ECO:0000256" key="1">
    <source>
        <dbReference type="SAM" id="Phobius"/>
    </source>
</evidence>
<dbReference type="Proteomes" id="UP000807353">
    <property type="component" value="Unassembled WGS sequence"/>
</dbReference>
<sequence>MVGWLLVGMGLHGDGAWGLSLVGVWAPRGVITVGDGHACGIGRVLVLVGMAVGGGGQHKWLLLLVRPMGWCHHWVLEVVGTATVAIGGYWRGAGGGSNCGHVLVGCWWPLVEAVIIIMLFVEVVVVISLYCWWRLLCCWWGIGDIGGDISGWWWWCGSRVYSGPTLVGNPQIDLSESPLPGNILKISPTSWKSADLLLCTLQLRVTLTAATLEVEVVVLAMGVVGS</sequence>
<feature type="transmembrane region" description="Helical" evidence="1">
    <location>
        <begin position="107"/>
        <end position="133"/>
    </location>
</feature>
<evidence type="ECO:0000313" key="3">
    <source>
        <dbReference type="Proteomes" id="UP000807353"/>
    </source>
</evidence>
<comment type="caution">
    <text evidence="2">The sequence shown here is derived from an EMBL/GenBank/DDBJ whole genome shotgun (WGS) entry which is preliminary data.</text>
</comment>
<reference evidence="2" key="1">
    <citation type="submission" date="2020-11" db="EMBL/GenBank/DDBJ databases">
        <authorList>
            <consortium name="DOE Joint Genome Institute"/>
            <person name="Ahrendt S."/>
            <person name="Riley R."/>
            <person name="Andreopoulos W."/>
            <person name="Labutti K."/>
            <person name="Pangilinan J."/>
            <person name="Ruiz-Duenas F.J."/>
            <person name="Barrasa J.M."/>
            <person name="Sanchez-Garcia M."/>
            <person name="Camarero S."/>
            <person name="Miyauchi S."/>
            <person name="Serrano A."/>
            <person name="Linde D."/>
            <person name="Babiker R."/>
            <person name="Drula E."/>
            <person name="Ayuso-Fernandez I."/>
            <person name="Pacheco R."/>
            <person name="Padilla G."/>
            <person name="Ferreira P."/>
            <person name="Barriuso J."/>
            <person name="Kellner H."/>
            <person name="Castanera R."/>
            <person name="Alfaro M."/>
            <person name="Ramirez L."/>
            <person name="Pisabarro A.G."/>
            <person name="Kuo A."/>
            <person name="Tritt A."/>
            <person name="Lipzen A."/>
            <person name="He G."/>
            <person name="Yan M."/>
            <person name="Ng V."/>
            <person name="Cullen D."/>
            <person name="Martin F."/>
            <person name="Rosso M.-N."/>
            <person name="Henrissat B."/>
            <person name="Hibbett D."/>
            <person name="Martinez A.T."/>
            <person name="Grigoriev I.V."/>
        </authorList>
    </citation>
    <scope>NUCLEOTIDE SEQUENCE</scope>
    <source>
        <strain evidence="2">CBS 247.69</strain>
    </source>
</reference>
<keyword evidence="1" id="KW-0472">Membrane</keyword>
<accession>A0A9P5XQX1</accession>
<name>A0A9P5XQX1_9AGAR</name>
<organism evidence="2 3">
    <name type="scientific">Collybia nuda</name>
    <dbReference type="NCBI Taxonomy" id="64659"/>
    <lineage>
        <taxon>Eukaryota</taxon>
        <taxon>Fungi</taxon>
        <taxon>Dikarya</taxon>
        <taxon>Basidiomycota</taxon>
        <taxon>Agaricomycotina</taxon>
        <taxon>Agaricomycetes</taxon>
        <taxon>Agaricomycetidae</taxon>
        <taxon>Agaricales</taxon>
        <taxon>Tricholomatineae</taxon>
        <taxon>Clitocybaceae</taxon>
        <taxon>Collybia</taxon>
    </lineage>
</organism>
<proteinExistence type="predicted"/>
<keyword evidence="3" id="KW-1185">Reference proteome</keyword>
<keyword evidence="1" id="KW-1133">Transmembrane helix</keyword>
<dbReference type="AlphaFoldDB" id="A0A9P5XQX1"/>
<gene>
    <name evidence="2" type="ORF">BDZ94DRAFT_1241913</name>
</gene>